<dbReference type="InterPro" id="IPR027417">
    <property type="entry name" value="P-loop_NTPase"/>
</dbReference>
<feature type="region of interest" description="Disordered" evidence="6">
    <location>
        <begin position="760"/>
        <end position="802"/>
    </location>
</feature>
<dbReference type="InterPro" id="IPR036640">
    <property type="entry name" value="ABC1_TM_sf"/>
</dbReference>
<dbReference type="InterPro" id="IPR003593">
    <property type="entry name" value="AAA+_ATPase"/>
</dbReference>
<keyword evidence="2" id="KW-0547">Nucleotide-binding</keyword>
<dbReference type="EMBL" id="MCFD01000119">
    <property type="protein sequence ID" value="ORX64158.1"/>
    <property type="molecule type" value="Genomic_DNA"/>
</dbReference>
<dbReference type="InterPro" id="IPR050173">
    <property type="entry name" value="ABC_transporter_C-like"/>
</dbReference>
<evidence type="ECO:0000256" key="2">
    <source>
        <dbReference type="ARBA" id="ARBA00022741"/>
    </source>
</evidence>
<evidence type="ECO:0000313" key="10">
    <source>
        <dbReference type="Proteomes" id="UP000193922"/>
    </source>
</evidence>
<dbReference type="STRING" id="61395.A0A1Y1VS96"/>
<feature type="transmembrane region" description="Helical" evidence="7">
    <location>
        <begin position="29"/>
        <end position="47"/>
    </location>
</feature>
<keyword evidence="3" id="KW-0067">ATP-binding</keyword>
<dbReference type="CDD" id="cd03250">
    <property type="entry name" value="ABCC_MRP_domain1"/>
    <property type="match status" value="1"/>
</dbReference>
<keyword evidence="4 7" id="KW-1133">Transmembrane helix</keyword>
<keyword evidence="1 7" id="KW-0812">Transmembrane</keyword>
<comment type="caution">
    <text evidence="9">The sequence shown here is derived from an EMBL/GenBank/DDBJ whole genome shotgun (WGS) entry which is preliminary data.</text>
</comment>
<dbReference type="GO" id="GO:0005524">
    <property type="term" value="F:ATP binding"/>
    <property type="evidence" value="ECO:0007669"/>
    <property type="project" value="UniProtKB-KW"/>
</dbReference>
<dbReference type="Gene3D" id="1.20.1560.10">
    <property type="entry name" value="ABC transporter type 1, transmembrane domain"/>
    <property type="match status" value="2"/>
</dbReference>
<evidence type="ECO:0000256" key="6">
    <source>
        <dbReference type="SAM" id="MobiDB-lite"/>
    </source>
</evidence>
<evidence type="ECO:0000259" key="8">
    <source>
        <dbReference type="PROSITE" id="PS50893"/>
    </source>
</evidence>
<evidence type="ECO:0000256" key="1">
    <source>
        <dbReference type="ARBA" id="ARBA00022692"/>
    </source>
</evidence>
<feature type="transmembrane region" description="Helical" evidence="7">
    <location>
        <begin position="351"/>
        <end position="370"/>
    </location>
</feature>
<dbReference type="Proteomes" id="UP000193922">
    <property type="component" value="Unassembled WGS sequence"/>
</dbReference>
<dbReference type="Pfam" id="PF00005">
    <property type="entry name" value="ABC_tran"/>
    <property type="match status" value="2"/>
</dbReference>
<evidence type="ECO:0000256" key="4">
    <source>
        <dbReference type="ARBA" id="ARBA00022989"/>
    </source>
</evidence>
<dbReference type="SMART" id="SM00382">
    <property type="entry name" value="AAA"/>
    <property type="match status" value="2"/>
</dbReference>
<keyword evidence="9" id="KW-0378">Hydrolase</keyword>
<dbReference type="GO" id="GO:0042626">
    <property type="term" value="F:ATPase-coupled transmembrane transporter activity"/>
    <property type="evidence" value="ECO:0007669"/>
    <property type="project" value="TreeGrafter"/>
</dbReference>
<dbReference type="GO" id="GO:0016887">
    <property type="term" value="F:ATP hydrolysis activity"/>
    <property type="evidence" value="ECO:0007669"/>
    <property type="project" value="InterPro"/>
</dbReference>
<evidence type="ECO:0000256" key="7">
    <source>
        <dbReference type="SAM" id="Phobius"/>
    </source>
</evidence>
<keyword evidence="5 7" id="KW-0472">Membrane</keyword>
<feature type="compositionally biased region" description="Polar residues" evidence="6">
    <location>
        <begin position="774"/>
        <end position="801"/>
    </location>
</feature>
<dbReference type="PROSITE" id="PS00211">
    <property type="entry name" value="ABC_TRANSPORTER_1"/>
    <property type="match status" value="1"/>
</dbReference>
<dbReference type="GO" id="GO:0016020">
    <property type="term" value="C:membrane"/>
    <property type="evidence" value="ECO:0007669"/>
    <property type="project" value="InterPro"/>
</dbReference>
<dbReference type="Gene3D" id="3.40.50.300">
    <property type="entry name" value="P-loop containing nucleotide triphosphate hydrolases"/>
    <property type="match status" value="2"/>
</dbReference>
<name>A0A1Y1VS96_9FUNG</name>
<feature type="transmembrane region" description="Helical" evidence="7">
    <location>
        <begin position="59"/>
        <end position="77"/>
    </location>
</feature>
<organism evidence="9 10">
    <name type="scientific">Linderina pennispora</name>
    <dbReference type="NCBI Taxonomy" id="61395"/>
    <lineage>
        <taxon>Eukaryota</taxon>
        <taxon>Fungi</taxon>
        <taxon>Fungi incertae sedis</taxon>
        <taxon>Zoopagomycota</taxon>
        <taxon>Kickxellomycotina</taxon>
        <taxon>Kickxellomycetes</taxon>
        <taxon>Kickxellales</taxon>
        <taxon>Kickxellaceae</taxon>
        <taxon>Linderina</taxon>
    </lineage>
</organism>
<evidence type="ECO:0000256" key="3">
    <source>
        <dbReference type="ARBA" id="ARBA00022840"/>
    </source>
</evidence>
<evidence type="ECO:0000256" key="5">
    <source>
        <dbReference type="ARBA" id="ARBA00023136"/>
    </source>
</evidence>
<sequence>MVTLPIFDNPISNTNEVTENPSMPSLKEHLPLAVHLYALGTLGVLWARDAPHRKHHLDSPLALCVHALLVVVAVQAIPGWFGAVHQVSVAMLPALARYIDGQLGFRLVNLVGLQALFQASGTPFSLQTTGFLLHLCLLAADLDAQGWHDLHSVVRSALYTKEIALSRLGHIRELTIDDFWALPERLRLQTAHQEFKYDQNETLFILRAIVRMMWRPYLPLLAVQSLSRISHVMQSVMFAKVLQCAENPSGHAWYQTYLYIFASLVLQLINSQSGRISKLLSEEEQRVSRAMELELVRLPLLSAGNQVPRGGRMNYLVNRIFRCLRSSLSKVSSLATAAFTLWLTYRTIGCISFIPIAVIIALSSVTWAIGQLQQWCGRPYHEEWAEKLDSTEIYRNIKIIKFNSWEQRYLDPALATNRDTDWLGSDAIPKRYRRAVFLVLGVIANINGILQGISSQLAVFFTVQLHIQSGRTLSSVELLQIADQISQTKANAASVISGFRSLSEAITTNIRMEGYLRIGPTDGVLVHPATSTVGPSIEMKDCTFTYQSLESTMKEKNVLERVSLKIGSGELLSVKGSVASGKTSLLHAMCGEVRMRSGTASVCGRIGYLEQSPYIMNSTLRDNVLFGHDFDEAFYWRVMKACALMEDIEQWPDRDMTLIGERGINISGGQKARLALARAVYTRADIYILDDPLSAVDAQVKRHLLDHVLLNTGLLGNKLRVVSMNSNHLDAFANKNITVDKGQVIIEIQEHPRVHIIAEQSEPDQKPESEDDTMSVNSATTLTSNGSAPLVTDSAQNTQPAKTEEVKKDISWGNLKYVVDILGLPVLGLLLFSAVFHPIVDHIAEGYKLDALNENSKSVDSKAINKYLWVQVISVSITHAVHALEWRLRDGLTCKYDIMRIIPSLAQSSISTLLRVALSIYRISYKAPLLLLIAPAMGFVMSYTAKLVDPANRSLSSVRKTFRIGQSWVKGILIDSTRTIRIHGVEEHFTGLYADNVDEGVRLGRPSSSLGSLSGTIDSIVDIVTSAAVTSVMVAQSQFTDYKLSSGELEAFQSLVSRMTSNMSSLVSLRKRLIFLLDSVDKVRTFVSIQSDKAWSMDGVQPPANWPTRGEIEFRNYSMRYIPDQALVLKSVSFTIKSGERIGIVGRTGAGKSSLTRALFRLVEGEGGSILIDGVDIATLRADSLRPNITIIPQDSTLFYGSVRANLDPLKQFSIEDMWAALIKADMVGVINSENMHDKARKIDDGSDWYIGESKWQREKRRKSGWLMRMFLWLCLEKRSLVKSEPTLGNWGLSSWVGGSTLTSGQRQLFSLARALMRKRKILVLDEATADVDLKTDKTIHDVIHKEFAGCTILTIAHRLETVMSSDRIIVMDHGSIAEFDTPANLLAKGGLFAELFKSNDFANT</sequence>
<dbReference type="InterPro" id="IPR003439">
    <property type="entry name" value="ABC_transporter-like_ATP-bd"/>
</dbReference>
<proteinExistence type="predicted"/>
<dbReference type="PANTHER" id="PTHR24223">
    <property type="entry name" value="ATP-BINDING CASSETTE SUB-FAMILY C"/>
    <property type="match status" value="1"/>
</dbReference>
<gene>
    <name evidence="9" type="ORF">DL89DRAFT_262700</name>
</gene>
<dbReference type="CDD" id="cd03244">
    <property type="entry name" value="ABCC_MRP_domain2"/>
    <property type="match status" value="1"/>
</dbReference>
<reference evidence="9 10" key="1">
    <citation type="submission" date="2016-07" db="EMBL/GenBank/DDBJ databases">
        <title>Pervasive Adenine N6-methylation of Active Genes in Fungi.</title>
        <authorList>
            <consortium name="DOE Joint Genome Institute"/>
            <person name="Mondo S.J."/>
            <person name="Dannebaum R.O."/>
            <person name="Kuo R.C."/>
            <person name="Labutti K."/>
            <person name="Haridas S."/>
            <person name="Kuo A."/>
            <person name="Salamov A."/>
            <person name="Ahrendt S.R."/>
            <person name="Lipzen A."/>
            <person name="Sullivan W."/>
            <person name="Andreopoulos W.B."/>
            <person name="Clum A."/>
            <person name="Lindquist E."/>
            <person name="Daum C."/>
            <person name="Ramamoorthy G.K."/>
            <person name="Gryganskyi A."/>
            <person name="Culley D."/>
            <person name="Magnuson J.K."/>
            <person name="James T.Y."/>
            <person name="O'Malley M.A."/>
            <person name="Stajich J.E."/>
            <person name="Spatafora J.W."/>
            <person name="Visel A."/>
            <person name="Grigoriev I.V."/>
        </authorList>
    </citation>
    <scope>NUCLEOTIDE SEQUENCE [LARGE SCALE GENOMIC DNA]</scope>
    <source>
        <strain evidence="9 10">ATCC 12442</strain>
    </source>
</reference>
<keyword evidence="10" id="KW-1185">Reference proteome</keyword>
<dbReference type="InterPro" id="IPR017871">
    <property type="entry name" value="ABC_transporter-like_CS"/>
</dbReference>
<evidence type="ECO:0000313" key="9">
    <source>
        <dbReference type="EMBL" id="ORX64158.1"/>
    </source>
</evidence>
<dbReference type="SUPFAM" id="SSF52540">
    <property type="entry name" value="P-loop containing nucleoside triphosphate hydrolases"/>
    <property type="match status" value="2"/>
</dbReference>
<feature type="domain" description="ABC transporter" evidence="8">
    <location>
        <begin position="537"/>
        <end position="766"/>
    </location>
</feature>
<dbReference type="GeneID" id="63802518"/>
<accession>A0A1Y1VS96</accession>
<dbReference type="SUPFAM" id="SSF90123">
    <property type="entry name" value="ABC transporter transmembrane region"/>
    <property type="match status" value="1"/>
</dbReference>
<dbReference type="OrthoDB" id="6500128at2759"/>
<dbReference type="PROSITE" id="PS50893">
    <property type="entry name" value="ABC_TRANSPORTER_2"/>
    <property type="match status" value="2"/>
</dbReference>
<dbReference type="RefSeq" id="XP_040739181.1">
    <property type="nucleotide sequence ID" value="XM_040885870.1"/>
</dbReference>
<feature type="domain" description="ABC transporter" evidence="8">
    <location>
        <begin position="1112"/>
        <end position="1399"/>
    </location>
</feature>
<protein>
    <submittedName>
        <fullName evidence="9">p-loop containing nucleoside triphosphate hydrolase protein</fullName>
    </submittedName>
</protein>